<dbReference type="PANTHER" id="PTHR24064">
    <property type="entry name" value="SOLUTE CARRIER FAMILY 22 MEMBER"/>
    <property type="match status" value="1"/>
</dbReference>
<dbReference type="OrthoDB" id="2544694at2759"/>
<gene>
    <name evidence="10" type="primary">LOC102814168</name>
</gene>
<evidence type="ECO:0000313" key="10">
    <source>
        <dbReference type="RefSeq" id="XP_006875093.1"/>
    </source>
</evidence>
<name>A0A9B0U2K3_CHRAS</name>
<dbReference type="Gene3D" id="1.20.1250.20">
    <property type="entry name" value="MFS general substrate transporter like domains"/>
    <property type="match status" value="1"/>
</dbReference>
<comment type="similarity">
    <text evidence="2">Belongs to the major facilitator (TC 2.A.1) superfamily. Organic cation transporter (TC 2.A.1.19) family.</text>
</comment>
<evidence type="ECO:0000256" key="4">
    <source>
        <dbReference type="ARBA" id="ARBA00022989"/>
    </source>
</evidence>
<feature type="transmembrane region" description="Helical" evidence="7">
    <location>
        <begin position="139"/>
        <end position="157"/>
    </location>
</feature>
<dbReference type="SUPFAM" id="SSF103473">
    <property type="entry name" value="MFS general substrate transporter"/>
    <property type="match status" value="1"/>
</dbReference>
<dbReference type="GO" id="GO:0012505">
    <property type="term" value="C:endomembrane system"/>
    <property type="evidence" value="ECO:0007669"/>
    <property type="project" value="UniProtKB-SubCell"/>
</dbReference>
<dbReference type="FunFam" id="1.20.1250.20:FF:000023">
    <property type="entry name" value="Solute carrier family 22 member 6"/>
    <property type="match status" value="1"/>
</dbReference>
<evidence type="ECO:0000256" key="7">
    <source>
        <dbReference type="SAM" id="Phobius"/>
    </source>
</evidence>
<keyword evidence="9" id="KW-1185">Reference proteome</keyword>
<keyword evidence="4 7" id="KW-1133">Transmembrane helix</keyword>
<proteinExistence type="inferred from homology"/>
<feature type="transmembrane region" description="Helical" evidence="7">
    <location>
        <begin position="368"/>
        <end position="389"/>
    </location>
</feature>
<evidence type="ECO:0000256" key="1">
    <source>
        <dbReference type="ARBA" id="ARBA00004127"/>
    </source>
</evidence>
<dbReference type="GO" id="GO:0022857">
    <property type="term" value="F:transmembrane transporter activity"/>
    <property type="evidence" value="ECO:0007669"/>
    <property type="project" value="InterPro"/>
</dbReference>
<feature type="region of interest" description="Disordered" evidence="6">
    <location>
        <begin position="514"/>
        <end position="545"/>
    </location>
</feature>
<evidence type="ECO:0000256" key="3">
    <source>
        <dbReference type="ARBA" id="ARBA00022692"/>
    </source>
</evidence>
<feature type="transmembrane region" description="Helical" evidence="7">
    <location>
        <begin position="250"/>
        <end position="269"/>
    </location>
</feature>
<feature type="domain" description="Major facilitator superfamily (MFS) profile" evidence="8">
    <location>
        <begin position="93"/>
        <end position="509"/>
    </location>
</feature>
<dbReference type="InterPro" id="IPR004749">
    <property type="entry name" value="Orgcat_transp/SVOP"/>
</dbReference>
<evidence type="ECO:0000313" key="9">
    <source>
        <dbReference type="Proteomes" id="UP000504623"/>
    </source>
</evidence>
<dbReference type="AlphaFoldDB" id="A0A9B0U2K3"/>
<feature type="transmembrane region" description="Helical" evidence="7">
    <location>
        <begin position="338"/>
        <end position="356"/>
    </location>
</feature>
<dbReference type="Pfam" id="PF00083">
    <property type="entry name" value="Sugar_tr"/>
    <property type="match status" value="1"/>
</dbReference>
<dbReference type="Proteomes" id="UP000504623">
    <property type="component" value="Unplaced"/>
</dbReference>
<dbReference type="GeneID" id="102814168"/>
<sequence>MAFNDLLQQVGGVGRFQWIQLTLVVLPLILMASHNTLQNFTAAIPTHHCRPPANANLSKDGGLKAWLPRNKQGQPESCLRFTSQQWGSTSANGTEINSTGATEPCIDGWIYDNSTFPSTIVTEWDLVCTHRAFRQLGQSLYMVGVLLGAMVFGYLADRLGRRKILILNYLQTAVSGTCAAFAPNFPTYCTFRLLSGMSLASIAINCMTLNMEWMPIHTRACVGTLVGYVYSLGQFLLAAMAYAVPHWRHLQLLVSVPFFAFFIYSWFFIESARWYSSSGRLDLTLKALQKVARINGKQEEGAKLNIEVLKASLQKELTIGKGQASALELLRCPTLRHLFLCLTMLWFATSFAYYGLVMDLQGFGVSIYLIQVIFGAVDLPAKLVAFLVINSLGRRPAQMASLLLAGICILVNGVIPREQSIVRTSLAVLGKGCLAASFNCIFLYTGELYPTVIRQMGLGMGSTMARVGSIVSPLVSMTAELYPSIPLFIYGAVPVVASAATALLPETLGQPLPDTVLDLDNRRRRKPRRHQQEQQKQMVPLQASA</sequence>
<accession>A0A9B0U2K3</accession>
<keyword evidence="5 7" id="KW-0472">Membrane</keyword>
<feature type="transmembrane region" description="Helical" evidence="7">
    <location>
        <begin position="221"/>
        <end position="244"/>
    </location>
</feature>
<protein>
    <submittedName>
        <fullName evidence="10">Solute carrier family 22 member 6-like</fullName>
    </submittedName>
</protein>
<evidence type="ECO:0000256" key="2">
    <source>
        <dbReference type="ARBA" id="ARBA00009203"/>
    </source>
</evidence>
<dbReference type="InterPro" id="IPR036259">
    <property type="entry name" value="MFS_trans_sf"/>
</dbReference>
<evidence type="ECO:0000256" key="6">
    <source>
        <dbReference type="SAM" id="MobiDB-lite"/>
    </source>
</evidence>
<dbReference type="InterPro" id="IPR020846">
    <property type="entry name" value="MFS_dom"/>
</dbReference>
<keyword evidence="3 7" id="KW-0812">Transmembrane</keyword>
<dbReference type="RefSeq" id="XP_006875093.1">
    <property type="nucleotide sequence ID" value="XM_006875031.1"/>
</dbReference>
<comment type="subcellular location">
    <subcellularLocation>
        <location evidence="1">Endomembrane system</location>
        <topology evidence="1">Multi-pass membrane protein</topology>
    </subcellularLocation>
</comment>
<reference evidence="10" key="1">
    <citation type="submission" date="2025-08" db="UniProtKB">
        <authorList>
            <consortium name="RefSeq"/>
        </authorList>
    </citation>
    <scope>IDENTIFICATION</scope>
    <source>
        <tissue evidence="10">Spleen</tissue>
    </source>
</reference>
<dbReference type="NCBIfam" id="TIGR00898">
    <property type="entry name" value="2A0119"/>
    <property type="match status" value="1"/>
</dbReference>
<dbReference type="GO" id="GO:0016020">
    <property type="term" value="C:membrane"/>
    <property type="evidence" value="ECO:0007669"/>
    <property type="project" value="InterPro"/>
</dbReference>
<dbReference type="PROSITE" id="PS50850">
    <property type="entry name" value="MFS"/>
    <property type="match status" value="1"/>
</dbReference>
<evidence type="ECO:0000259" key="8">
    <source>
        <dbReference type="PROSITE" id="PS50850"/>
    </source>
</evidence>
<dbReference type="CDD" id="cd17446">
    <property type="entry name" value="MFS_SLC22A6_OAT1_like"/>
    <property type="match status" value="1"/>
</dbReference>
<dbReference type="InterPro" id="IPR005828">
    <property type="entry name" value="MFS_sugar_transport-like"/>
</dbReference>
<organism evidence="9 10">
    <name type="scientific">Chrysochloris asiatica</name>
    <name type="common">Cape golden mole</name>
    <dbReference type="NCBI Taxonomy" id="185453"/>
    <lineage>
        <taxon>Eukaryota</taxon>
        <taxon>Metazoa</taxon>
        <taxon>Chordata</taxon>
        <taxon>Craniata</taxon>
        <taxon>Vertebrata</taxon>
        <taxon>Euteleostomi</taxon>
        <taxon>Mammalia</taxon>
        <taxon>Eutheria</taxon>
        <taxon>Afrotheria</taxon>
        <taxon>Chrysochloridae</taxon>
        <taxon>Chrysochlorinae</taxon>
        <taxon>Chrysochloris</taxon>
    </lineage>
</organism>
<evidence type="ECO:0000256" key="5">
    <source>
        <dbReference type="ARBA" id="ARBA00023136"/>
    </source>
</evidence>